<gene>
    <name evidence="1" type="ORF">BASA50_002420</name>
</gene>
<dbReference type="Proteomes" id="UP001648503">
    <property type="component" value="Unassembled WGS sequence"/>
</dbReference>
<organism evidence="1 2">
    <name type="scientific">Batrachochytrium salamandrivorans</name>
    <dbReference type="NCBI Taxonomy" id="1357716"/>
    <lineage>
        <taxon>Eukaryota</taxon>
        <taxon>Fungi</taxon>
        <taxon>Fungi incertae sedis</taxon>
        <taxon>Chytridiomycota</taxon>
        <taxon>Chytridiomycota incertae sedis</taxon>
        <taxon>Chytridiomycetes</taxon>
        <taxon>Rhizophydiales</taxon>
        <taxon>Rhizophydiales incertae sedis</taxon>
        <taxon>Batrachochytrium</taxon>
    </lineage>
</organism>
<proteinExistence type="predicted"/>
<evidence type="ECO:0000313" key="1">
    <source>
        <dbReference type="EMBL" id="KAH6600245.1"/>
    </source>
</evidence>
<name>A0ABQ8FL92_9FUNG</name>
<evidence type="ECO:0000313" key="2">
    <source>
        <dbReference type="Proteomes" id="UP001648503"/>
    </source>
</evidence>
<comment type="caution">
    <text evidence="1">The sequence shown here is derived from an EMBL/GenBank/DDBJ whole genome shotgun (WGS) entry which is preliminary data.</text>
</comment>
<reference evidence="1 2" key="1">
    <citation type="submission" date="2021-02" db="EMBL/GenBank/DDBJ databases">
        <title>Variation within the Batrachochytrium salamandrivorans European outbreak.</title>
        <authorList>
            <person name="Kelly M."/>
            <person name="Pasmans F."/>
            <person name="Shea T.P."/>
            <person name="Munoz J.F."/>
            <person name="Carranza S."/>
            <person name="Cuomo C.A."/>
            <person name="Martel A."/>
        </authorList>
    </citation>
    <scope>NUCLEOTIDE SEQUENCE [LARGE SCALE GENOMIC DNA]</scope>
    <source>
        <strain evidence="1 2">AMFP18/2</strain>
    </source>
</reference>
<dbReference type="EMBL" id="JAFCIX010000042">
    <property type="protein sequence ID" value="KAH6600245.1"/>
    <property type="molecule type" value="Genomic_DNA"/>
</dbReference>
<accession>A0ABQ8FL92</accession>
<keyword evidence="2" id="KW-1185">Reference proteome</keyword>
<protein>
    <submittedName>
        <fullName evidence="1">Uncharacterized protein</fullName>
    </submittedName>
</protein>
<sequence length="343" mass="36462">MLHSRTVFSGKENSTLLSQRAVSGSGTLQKTAAAGQDAVLLRKTALKNGLAPKGLLGSGVSVSTPTASGPLATRKQQLTGVGLRTRQAVLQEKSNTVKQPASGKATVLGKSGLVSTATKKTALGTTDAGSATRMVTTDAIKSATKSVAPVMRVRALRDITNQTPGSAERSTAKNGKAVRFPKTTSKTAMGKGLQVWADDYNLAHASPDRASNSAIQATQSQNATINPSNRRLVVSGSEVVDSEMPEIDHSNEECTVEYMAPSTYSSSFRFSDELDVDVRAFGVAPSFEYITDETKDIITRSKQLDLSEPVPHIPRQTEEAPKYDGLLNITQLSYDFDSSLLII</sequence>